<accession>A0ABY9C8U3</accession>
<name>A0ABY9C8U3_VITVI</name>
<feature type="domain" description="FAR1" evidence="1">
    <location>
        <begin position="69"/>
        <end position="158"/>
    </location>
</feature>
<dbReference type="PANTHER" id="PTHR46328">
    <property type="entry name" value="FAR-RED IMPAIRED RESPONSIVE (FAR1) FAMILY PROTEIN-RELATED"/>
    <property type="match status" value="1"/>
</dbReference>
<sequence length="254" mass="28954">MNSQKQRKDDFAAAVKICFSPSSYQYMDSDMGAGNVEASAETGSVAFEEDSVVEPCVGMEFDSEDAAKEFYDEYARRVGFIMRIDQCRRSEVDKRILSRRLSCNKQGFYVKIRDQYGPVRKPRPSTRQGCKAMMLVKLNKSGKWVVTRFVKDHTHPLVVSSRPSRSSMDSKDRRIQELTMEVEHQDQLCELYRGQLITFLKNVEEQTEVLSTKIEVAVNSVRKVESEGTEAKSWKTVRGLYSCAMPARVSIGNK</sequence>
<keyword evidence="3" id="KW-1185">Reference proteome</keyword>
<dbReference type="Pfam" id="PF03101">
    <property type="entry name" value="FAR1"/>
    <property type="match status" value="1"/>
</dbReference>
<organism evidence="2 3">
    <name type="scientific">Vitis vinifera</name>
    <name type="common">Grape</name>
    <dbReference type="NCBI Taxonomy" id="29760"/>
    <lineage>
        <taxon>Eukaryota</taxon>
        <taxon>Viridiplantae</taxon>
        <taxon>Streptophyta</taxon>
        <taxon>Embryophyta</taxon>
        <taxon>Tracheophyta</taxon>
        <taxon>Spermatophyta</taxon>
        <taxon>Magnoliopsida</taxon>
        <taxon>eudicotyledons</taxon>
        <taxon>Gunneridae</taxon>
        <taxon>Pentapetalae</taxon>
        <taxon>rosids</taxon>
        <taxon>Vitales</taxon>
        <taxon>Vitaceae</taxon>
        <taxon>Viteae</taxon>
        <taxon>Vitis</taxon>
    </lineage>
</organism>
<dbReference type="InterPro" id="IPR004330">
    <property type="entry name" value="FAR1_DNA_bnd_dom"/>
</dbReference>
<dbReference type="Proteomes" id="UP001227230">
    <property type="component" value="Chromosome 7"/>
</dbReference>
<evidence type="ECO:0000259" key="1">
    <source>
        <dbReference type="Pfam" id="PF03101"/>
    </source>
</evidence>
<gene>
    <name evidence="2" type="ORF">VitviT2T_010498</name>
</gene>
<proteinExistence type="predicted"/>
<protein>
    <recommendedName>
        <fullName evidence="1">FAR1 domain-containing protein</fullName>
    </recommendedName>
</protein>
<dbReference type="PANTHER" id="PTHR46328:SF15">
    <property type="entry name" value="PROTEIN FAR1-RELATED SEQUENCE 5-LIKE"/>
    <property type="match status" value="1"/>
</dbReference>
<dbReference type="EMBL" id="CP126654">
    <property type="protein sequence ID" value="WJZ91426.1"/>
    <property type="molecule type" value="Genomic_DNA"/>
</dbReference>
<evidence type="ECO:0000313" key="3">
    <source>
        <dbReference type="Proteomes" id="UP001227230"/>
    </source>
</evidence>
<reference evidence="2 3" key="1">
    <citation type="journal article" date="2023" name="Hortic Res">
        <title>The complete reference genome for grapevine (Vitis vinifera L.) genetics and breeding.</title>
        <authorList>
            <person name="Shi X."/>
            <person name="Cao S."/>
            <person name="Wang X."/>
            <person name="Huang S."/>
            <person name="Wang Y."/>
            <person name="Liu Z."/>
            <person name="Liu W."/>
            <person name="Leng X."/>
            <person name="Peng Y."/>
            <person name="Wang N."/>
            <person name="Wang Y."/>
            <person name="Ma Z."/>
            <person name="Xu X."/>
            <person name="Zhang F."/>
            <person name="Xue H."/>
            <person name="Zhong H."/>
            <person name="Wang Y."/>
            <person name="Zhang K."/>
            <person name="Velt A."/>
            <person name="Avia K."/>
            <person name="Holtgrawe D."/>
            <person name="Grimplet J."/>
            <person name="Matus J.T."/>
            <person name="Ware D."/>
            <person name="Wu X."/>
            <person name="Wang H."/>
            <person name="Liu C."/>
            <person name="Fang Y."/>
            <person name="Rustenholz C."/>
            <person name="Cheng Z."/>
            <person name="Xiao H."/>
            <person name="Zhou Y."/>
        </authorList>
    </citation>
    <scope>NUCLEOTIDE SEQUENCE [LARGE SCALE GENOMIC DNA]</scope>
    <source>
        <strain evidence="3">cv. Pinot noir / PN40024</strain>
        <tissue evidence="2">Leaf</tissue>
    </source>
</reference>
<evidence type="ECO:0000313" key="2">
    <source>
        <dbReference type="EMBL" id="WJZ91426.1"/>
    </source>
</evidence>